<accession>A0A2T0XB56</accession>
<proteinExistence type="predicted"/>
<keyword evidence="3" id="KW-1185">Reference proteome</keyword>
<dbReference type="Pfam" id="PF20732">
    <property type="entry name" value="NamZ_C"/>
    <property type="match status" value="1"/>
</dbReference>
<gene>
    <name evidence="2" type="ORF">DFO77_11031</name>
</gene>
<feature type="domain" description="Peptidoglycan beta-N-acetylmuramidase NamZ C-terminal" evidence="1">
    <location>
        <begin position="24"/>
        <end position="88"/>
    </location>
</feature>
<dbReference type="Gene3D" id="3.40.50.12170">
    <property type="entry name" value="Uncharacterised protein PF07075, DUF1343"/>
    <property type="match status" value="1"/>
</dbReference>
<comment type="caution">
    <text evidence="2">The sequence shown here is derived from an EMBL/GenBank/DDBJ whole genome shotgun (WGS) entry which is preliminary data.</text>
</comment>
<evidence type="ECO:0000259" key="1">
    <source>
        <dbReference type="Pfam" id="PF20732"/>
    </source>
</evidence>
<dbReference type="InterPro" id="IPR048503">
    <property type="entry name" value="NamZ_C"/>
</dbReference>
<dbReference type="AlphaFoldDB" id="A0A2T0XB56"/>
<protein>
    <submittedName>
        <fullName evidence="2">Uncharacterized protein DUF1343</fullName>
    </submittedName>
</protein>
<sequence length="89" mass="10493">MGETCFGKDFREPGAEEHRFSLEPLLDFYRKSGESDEFFSRLQWFHLLTGDDQVLLQIKEGVSEPDIRASWAEELAEYRSLRAKYLLYP</sequence>
<dbReference type="RefSeq" id="WP_181256499.1">
    <property type="nucleotide sequence ID" value="NZ_PVTS01000016.1"/>
</dbReference>
<organism evidence="2 3">
    <name type="scientific">Marinilabilia salmonicolor</name>
    <dbReference type="NCBI Taxonomy" id="989"/>
    <lineage>
        <taxon>Bacteria</taxon>
        <taxon>Pseudomonadati</taxon>
        <taxon>Bacteroidota</taxon>
        <taxon>Bacteroidia</taxon>
        <taxon>Marinilabiliales</taxon>
        <taxon>Marinilabiliaceae</taxon>
        <taxon>Marinilabilia</taxon>
    </lineage>
</organism>
<evidence type="ECO:0000313" key="2">
    <source>
        <dbReference type="EMBL" id="RCW35266.1"/>
    </source>
</evidence>
<reference evidence="2 3" key="1">
    <citation type="submission" date="2018-07" db="EMBL/GenBank/DDBJ databases">
        <title>Freshwater and sediment microbial communities from various areas in North America, analyzing microbe dynamics in response to fracking.</title>
        <authorList>
            <person name="Lamendella R."/>
        </authorList>
    </citation>
    <scope>NUCLEOTIDE SEQUENCE [LARGE SCALE GENOMIC DNA]</scope>
    <source>
        <strain evidence="2 3">160A</strain>
    </source>
</reference>
<dbReference type="Gene3D" id="3.90.1150.140">
    <property type="match status" value="1"/>
</dbReference>
<dbReference type="Proteomes" id="UP000252733">
    <property type="component" value="Unassembled WGS sequence"/>
</dbReference>
<evidence type="ECO:0000313" key="3">
    <source>
        <dbReference type="Proteomes" id="UP000252733"/>
    </source>
</evidence>
<dbReference type="EMBL" id="QPIZ01000010">
    <property type="protein sequence ID" value="RCW35266.1"/>
    <property type="molecule type" value="Genomic_DNA"/>
</dbReference>
<name>A0A2T0XB56_9BACT</name>